<keyword evidence="2" id="KW-1185">Reference proteome</keyword>
<organism evidence="1 2">
    <name type="scientific">Acetobacter pomorum</name>
    <dbReference type="NCBI Taxonomy" id="65959"/>
    <lineage>
        <taxon>Bacteria</taxon>
        <taxon>Pseudomonadati</taxon>
        <taxon>Pseudomonadota</taxon>
        <taxon>Alphaproteobacteria</taxon>
        <taxon>Acetobacterales</taxon>
        <taxon>Acetobacteraceae</taxon>
        <taxon>Acetobacter</taxon>
    </lineage>
</organism>
<protein>
    <submittedName>
        <fullName evidence="1">Uncharacterized protein</fullName>
    </submittedName>
</protein>
<evidence type="ECO:0000313" key="2">
    <source>
        <dbReference type="Proteomes" id="UP000228751"/>
    </source>
</evidence>
<dbReference type="AlphaFoldDB" id="A0A2G4RF10"/>
<dbReference type="EMBL" id="PEBQ01000030">
    <property type="protein sequence ID" value="PHY95156.1"/>
    <property type="molecule type" value="Genomic_DNA"/>
</dbReference>
<reference evidence="1 2" key="1">
    <citation type="submission" date="2017-10" db="EMBL/GenBank/DDBJ databases">
        <title>Genomic analysis of the genus Acetobacter.</title>
        <authorList>
            <person name="Kim K.H."/>
            <person name="Chun B.H."/>
            <person name="Son A.R."/>
            <person name="Jeon C.O."/>
        </authorList>
    </citation>
    <scope>NUCLEOTIDE SEQUENCE [LARGE SCALE GENOMIC DNA]</scope>
    <source>
        <strain evidence="1 2">LHT 2458</strain>
    </source>
</reference>
<comment type="caution">
    <text evidence="1">The sequence shown here is derived from an EMBL/GenBank/DDBJ whole genome shotgun (WGS) entry which is preliminary data.</text>
</comment>
<proteinExistence type="predicted"/>
<gene>
    <name evidence="1" type="ORF">CSR02_02600</name>
</gene>
<dbReference type="Proteomes" id="UP000228751">
    <property type="component" value="Unassembled WGS sequence"/>
</dbReference>
<dbReference type="RefSeq" id="WP_099540455.1">
    <property type="nucleotide sequence ID" value="NZ_PEBQ01000030.1"/>
</dbReference>
<accession>A0A2G4RF10</accession>
<name>A0A2G4RF10_9PROT</name>
<sequence>MTDKRQMALECLQITYDNIRTQIMEAGENADFTFVAGLGVINVEGNDFMCFQNHFGNPNYILGAASIVFGDATVRHVPKNAKPEKIADIINNGIQVGRGDSIDIVMDGMPCSTAKH</sequence>
<evidence type="ECO:0000313" key="1">
    <source>
        <dbReference type="EMBL" id="PHY95156.1"/>
    </source>
</evidence>